<gene>
    <name evidence="3" type="ORF">HYH02_002345</name>
</gene>
<dbReference type="EMBL" id="JAEHOD010000004">
    <property type="protein sequence ID" value="KAG2453009.1"/>
    <property type="molecule type" value="Genomic_DNA"/>
</dbReference>
<name>A0A836BBM0_9CHLO</name>
<protein>
    <recommendedName>
        <fullName evidence="5">TRP C-terminal domain-containing protein</fullName>
    </recommendedName>
</protein>
<dbReference type="Proteomes" id="UP000613740">
    <property type="component" value="Unassembled WGS sequence"/>
</dbReference>
<dbReference type="GO" id="GO:0043130">
    <property type="term" value="F:ubiquitin binding"/>
    <property type="evidence" value="ECO:0007669"/>
    <property type="project" value="TreeGrafter"/>
</dbReference>
<dbReference type="PANTHER" id="PTHR19862">
    <property type="entry name" value="WD REPEAT-CONTAINING PROTEIN 48"/>
    <property type="match status" value="1"/>
</dbReference>
<proteinExistence type="predicted"/>
<feature type="transmembrane region" description="Helical" evidence="2">
    <location>
        <begin position="94"/>
        <end position="121"/>
    </location>
</feature>
<feature type="transmembrane region" description="Helical" evidence="2">
    <location>
        <begin position="173"/>
        <end position="194"/>
    </location>
</feature>
<feature type="compositionally biased region" description="Low complexity" evidence="1">
    <location>
        <begin position="359"/>
        <end position="374"/>
    </location>
</feature>
<dbReference type="GO" id="GO:0000724">
    <property type="term" value="P:double-strand break repair via homologous recombination"/>
    <property type="evidence" value="ECO:0007669"/>
    <property type="project" value="TreeGrafter"/>
</dbReference>
<keyword evidence="2" id="KW-0472">Membrane</keyword>
<keyword evidence="2" id="KW-1133">Transmembrane helix</keyword>
<reference evidence="3" key="1">
    <citation type="journal article" date="2020" name="bioRxiv">
        <title>Comparative genomics of Chlamydomonas.</title>
        <authorList>
            <person name="Craig R.J."/>
            <person name="Hasan A.R."/>
            <person name="Ness R.W."/>
            <person name="Keightley P.D."/>
        </authorList>
    </citation>
    <scope>NUCLEOTIDE SEQUENCE</scope>
    <source>
        <strain evidence="3">CCAP 11/173</strain>
    </source>
</reference>
<evidence type="ECO:0008006" key="5">
    <source>
        <dbReference type="Google" id="ProtNLM"/>
    </source>
</evidence>
<accession>A0A836BBM0</accession>
<dbReference type="OrthoDB" id="547223at2759"/>
<keyword evidence="4" id="KW-1185">Reference proteome</keyword>
<evidence type="ECO:0000313" key="4">
    <source>
        <dbReference type="Proteomes" id="UP000613740"/>
    </source>
</evidence>
<feature type="region of interest" description="Disordered" evidence="1">
    <location>
        <begin position="294"/>
        <end position="338"/>
    </location>
</feature>
<sequence length="451" mass="48693">MFSIPDLEQEEGELRWAALINIDRTMTLWEQLLFITMIAAFIMYPAWSTAVLQIFGCFMVDNKSGPWPQYHLATAEHGYWIQDMNQACYTGVHLAFWVPIGAVFIVLVCFGIPLLSFMAIWKHRKSLDTVHVAQTFGFLYRRYHDVRYYWQSVSQVQTLLLVVVEVFGRVLPVYQRAMLLQIMLVVTLTLNTYFEPNKFEVLGKMEFLSLAILSGTLSSGLFFLPPSDQTDPIGQGGRITIAAIILVLNIGVCTYFVYMVINTMALSTLQKAYAYLRKRVLRLAGKACPGIVTAPPPSQLPSRQGSAASAASGSANASQRMTPATTPAAGKGRVPSSGALATSALESASSSLGRTIRTSPATSQQALSPSQSLARHGSSGMSTPTGVMPHMALVLSAPSMTPPDESAAGLESNLTTAAAGPSAVLTPLGPGEAELPVTGGRHSQHDDSDTN</sequence>
<dbReference type="PANTHER" id="PTHR19862:SF14">
    <property type="entry name" value="WD REPEAT-CONTAINING PROTEIN 48"/>
    <property type="match status" value="1"/>
</dbReference>
<feature type="transmembrane region" description="Helical" evidence="2">
    <location>
        <begin position="32"/>
        <end position="55"/>
    </location>
</feature>
<feature type="region of interest" description="Disordered" evidence="1">
    <location>
        <begin position="350"/>
        <end position="451"/>
    </location>
</feature>
<evidence type="ECO:0000256" key="2">
    <source>
        <dbReference type="SAM" id="Phobius"/>
    </source>
</evidence>
<dbReference type="InterPro" id="IPR051246">
    <property type="entry name" value="WDR48"/>
</dbReference>
<feature type="transmembrane region" description="Helical" evidence="2">
    <location>
        <begin position="148"/>
        <end position="167"/>
    </location>
</feature>
<evidence type="ECO:0000256" key="1">
    <source>
        <dbReference type="SAM" id="MobiDB-lite"/>
    </source>
</evidence>
<comment type="caution">
    <text evidence="3">The sequence shown here is derived from an EMBL/GenBank/DDBJ whole genome shotgun (WGS) entry which is preliminary data.</text>
</comment>
<keyword evidence="2" id="KW-0812">Transmembrane</keyword>
<feature type="transmembrane region" description="Helical" evidence="2">
    <location>
        <begin position="206"/>
        <end position="224"/>
    </location>
</feature>
<feature type="transmembrane region" description="Helical" evidence="2">
    <location>
        <begin position="239"/>
        <end position="261"/>
    </location>
</feature>
<organism evidence="3 4">
    <name type="scientific">Chlamydomonas schloesseri</name>
    <dbReference type="NCBI Taxonomy" id="2026947"/>
    <lineage>
        <taxon>Eukaryota</taxon>
        <taxon>Viridiplantae</taxon>
        <taxon>Chlorophyta</taxon>
        <taxon>core chlorophytes</taxon>
        <taxon>Chlorophyceae</taxon>
        <taxon>CS clade</taxon>
        <taxon>Chlamydomonadales</taxon>
        <taxon>Chlamydomonadaceae</taxon>
        <taxon>Chlamydomonas</taxon>
    </lineage>
</organism>
<evidence type="ECO:0000313" key="3">
    <source>
        <dbReference type="EMBL" id="KAG2453009.1"/>
    </source>
</evidence>
<dbReference type="AlphaFoldDB" id="A0A836BBM0"/>
<feature type="compositionally biased region" description="Low complexity" evidence="1">
    <location>
        <begin position="302"/>
        <end position="320"/>
    </location>
</feature>